<reference evidence="1" key="1">
    <citation type="journal article" date="2020" name="Nature">
        <title>Giant virus diversity and host interactions through global metagenomics.</title>
        <authorList>
            <person name="Schulz F."/>
            <person name="Roux S."/>
            <person name="Paez-Espino D."/>
            <person name="Jungbluth S."/>
            <person name="Walsh D.A."/>
            <person name="Denef V.J."/>
            <person name="McMahon K.D."/>
            <person name="Konstantinidis K.T."/>
            <person name="Eloe-Fadrosh E.A."/>
            <person name="Kyrpides N.C."/>
            <person name="Woyke T."/>
        </authorList>
    </citation>
    <scope>NUCLEOTIDE SEQUENCE</scope>
    <source>
        <strain evidence="1">GVMAG-M-3300009163-63</strain>
    </source>
</reference>
<sequence length="291" mass="34182">MTTLQAVTPLPQYEYMVRPGAPAVAPIFRKSSHLKKWELNERNQNKKYSNEIYYKKMSAWKEQHKWHDVPLMTSMTKEEGEKGFLQLKKYELEIEEEKKKKQDQESRGIDYVAPCTFGYLVPHDAVDARAGTFYLEFLSKMMHNRADELYACTTFGEFEKVYQDSNNLEKGFWLLGLRERTAHDALEAFSVESNLFPGRKAPTTSDDVPKTISKRCNTFCERRGKLGICAVNDLETLGNSAPIQWYISPEEMRNMKRFEFCFEMSPEEIQDMRDMANVDEWWDNEGYSYPW</sequence>
<dbReference type="EMBL" id="MN739004">
    <property type="protein sequence ID" value="QHT34662.1"/>
    <property type="molecule type" value="Genomic_DNA"/>
</dbReference>
<dbReference type="AlphaFoldDB" id="A0A6C0F0V1"/>
<accession>A0A6C0F0V1</accession>
<evidence type="ECO:0000313" key="1">
    <source>
        <dbReference type="EMBL" id="QHT34662.1"/>
    </source>
</evidence>
<proteinExistence type="predicted"/>
<name>A0A6C0F0V1_9ZZZZ</name>
<organism evidence="1">
    <name type="scientific">viral metagenome</name>
    <dbReference type="NCBI Taxonomy" id="1070528"/>
    <lineage>
        <taxon>unclassified sequences</taxon>
        <taxon>metagenomes</taxon>
        <taxon>organismal metagenomes</taxon>
    </lineage>
</organism>
<protein>
    <submittedName>
        <fullName evidence="1">Uncharacterized protein</fullName>
    </submittedName>
</protein>